<dbReference type="Proteomes" id="UP000316759">
    <property type="component" value="Unassembled WGS sequence"/>
</dbReference>
<evidence type="ECO:0000313" key="2">
    <source>
        <dbReference type="EMBL" id="TPP63167.1"/>
    </source>
</evidence>
<dbReference type="AlphaFoldDB" id="A0A504YYH8"/>
<organism evidence="2 3">
    <name type="scientific">Fasciola gigantica</name>
    <name type="common">Giant liver fluke</name>
    <dbReference type="NCBI Taxonomy" id="46835"/>
    <lineage>
        <taxon>Eukaryota</taxon>
        <taxon>Metazoa</taxon>
        <taxon>Spiralia</taxon>
        <taxon>Lophotrochozoa</taxon>
        <taxon>Platyhelminthes</taxon>
        <taxon>Trematoda</taxon>
        <taxon>Digenea</taxon>
        <taxon>Plagiorchiida</taxon>
        <taxon>Echinostomata</taxon>
        <taxon>Echinostomatoidea</taxon>
        <taxon>Fasciolidae</taxon>
        <taxon>Fasciola</taxon>
    </lineage>
</organism>
<feature type="compositionally biased region" description="Basic and acidic residues" evidence="1">
    <location>
        <begin position="58"/>
        <end position="68"/>
    </location>
</feature>
<evidence type="ECO:0000313" key="3">
    <source>
        <dbReference type="Proteomes" id="UP000316759"/>
    </source>
</evidence>
<protein>
    <submittedName>
        <fullName evidence="2">Uncharacterized protein</fullName>
    </submittedName>
</protein>
<dbReference type="EMBL" id="SUNJ01005970">
    <property type="protein sequence ID" value="TPP63167.1"/>
    <property type="molecule type" value="Genomic_DNA"/>
</dbReference>
<proteinExistence type="predicted"/>
<evidence type="ECO:0000256" key="1">
    <source>
        <dbReference type="SAM" id="MobiDB-lite"/>
    </source>
</evidence>
<keyword evidence="3" id="KW-1185">Reference proteome</keyword>
<feature type="region of interest" description="Disordered" evidence="1">
    <location>
        <begin position="41"/>
        <end position="68"/>
    </location>
</feature>
<reference evidence="2 3" key="1">
    <citation type="submission" date="2019-04" db="EMBL/GenBank/DDBJ databases">
        <title>Annotation for the trematode Fasciola gigantica.</title>
        <authorList>
            <person name="Choi Y.-J."/>
        </authorList>
    </citation>
    <scope>NUCLEOTIDE SEQUENCE [LARGE SCALE GENOMIC DNA]</scope>
    <source>
        <strain evidence="2">Uganda_cow_1</strain>
    </source>
</reference>
<gene>
    <name evidence="2" type="ORF">FGIG_11921</name>
</gene>
<comment type="caution">
    <text evidence="2">The sequence shown here is derived from an EMBL/GenBank/DDBJ whole genome shotgun (WGS) entry which is preliminary data.</text>
</comment>
<name>A0A504YYH8_FASGI</name>
<accession>A0A504YYH8</accession>
<sequence length="68" mass="7543">MMSRLQNDATKSASDVSVMEQSNGDCVYECVGMDMQNGYDVENPVFQPPTPTMTTSHETNREVRLTAP</sequence>